<feature type="compositionally biased region" description="Low complexity" evidence="1">
    <location>
        <begin position="134"/>
        <end position="170"/>
    </location>
</feature>
<feature type="compositionally biased region" description="Low complexity" evidence="1">
    <location>
        <begin position="197"/>
        <end position="206"/>
    </location>
</feature>
<sequence>MAERAKTALRPFSSVNVHSTHGHPLGVQNGKSQKMRMTGRVEDGSGLTEKQETLSRPGSTTSLRNNIKERRVSAQKENLGTEPGVSKIPRAKSVTTSSKVKPVPDFSKLHRQWESKISQGKSRKPTSTTFEHNLPATAARPSTSSKSRKPTSTLSEHNPSTTATRPSTSPNGSPLDDPTKVRITSSTAPPPPPPSSVPSTASRTSTNTGLLKTGLQGPARTAVRKPMRKPPVKEEFHNEALSDILNSTDTRDLDSRHTLAPRLGNPKRLTLNPAKRVTRVPVEDEFNNANLADILDSNDAEQLDARTVRRTTGAWGLGNPRRLTVSRGTARRATVAVRHQGADDQTKRASMYAGAIRVARKNPTQTSHLSNESPSPSKDVLLPIPAPEPTADPAPLSLLQKGMDEYFARRNNPPKTPSMVKFVTAPTPREKQQSLARKMGMIVAETFGMTPQRTVTQGVLDIARTPRVANLTLRQKFEAEKGQDDTVIERGMRTLEKLVDDVQNHVGGGYEDERVENGNGVPVDHASSVLGSFSTASHGSEPSVETLQSASSISNHFQNSHVSDTGTYMQQDNRLPPFSAIALPLIPPVQSLMLLPVGQPTVVPLVGPPIRPLIPNPFEVLDMQPPTVGLVRQTHENTELESVHERDTSKTEVGNGFPNPVHNAVCGTQAPAPSIAKELTFSTFTLVQPERLSATDDSWRDVVGITSAPLDSSEGLVANSTSYHDQQASTGEISLPAPTNLEIASVSNVQSTQACSSTQTRDAAIPNAQPENSPRASPPSTAETSRRRRRSSLRRSSVPDVDRIREELNQLELEEAELLRLMEELEDGEEFSDDEGWAED</sequence>
<keyword evidence="3" id="KW-1185">Reference proteome</keyword>
<accession>A0A0L0HSB9</accession>
<feature type="region of interest" description="Disordered" evidence="1">
    <location>
        <begin position="360"/>
        <end position="393"/>
    </location>
</feature>
<feature type="region of interest" description="Disordered" evidence="1">
    <location>
        <begin position="752"/>
        <end position="805"/>
    </location>
</feature>
<dbReference type="GeneID" id="27685331"/>
<dbReference type="EMBL" id="KQ257451">
    <property type="protein sequence ID" value="KND04251.1"/>
    <property type="molecule type" value="Genomic_DNA"/>
</dbReference>
<reference evidence="2 3" key="1">
    <citation type="submission" date="2009-08" db="EMBL/GenBank/DDBJ databases">
        <title>The Genome Sequence of Spizellomyces punctatus strain DAOM BR117.</title>
        <authorList>
            <consortium name="The Broad Institute Genome Sequencing Platform"/>
            <person name="Russ C."/>
            <person name="Cuomo C."/>
            <person name="Shea T."/>
            <person name="Young S.K."/>
            <person name="Zeng Q."/>
            <person name="Koehrsen M."/>
            <person name="Haas B."/>
            <person name="Borodovsky M."/>
            <person name="Guigo R."/>
            <person name="Alvarado L."/>
            <person name="Berlin A."/>
            <person name="Bochicchio J."/>
            <person name="Borenstein D."/>
            <person name="Chapman S."/>
            <person name="Chen Z."/>
            <person name="Engels R."/>
            <person name="Freedman E."/>
            <person name="Gellesch M."/>
            <person name="Goldberg J."/>
            <person name="Griggs A."/>
            <person name="Gujja S."/>
            <person name="Heiman D."/>
            <person name="Hepburn T."/>
            <person name="Howarth C."/>
            <person name="Jen D."/>
            <person name="Larson L."/>
            <person name="Lewis B."/>
            <person name="Mehta T."/>
            <person name="Park D."/>
            <person name="Pearson M."/>
            <person name="Roberts A."/>
            <person name="Saif S."/>
            <person name="Shenoy N."/>
            <person name="Sisk P."/>
            <person name="Stolte C."/>
            <person name="Sykes S."/>
            <person name="Thomson T."/>
            <person name="Walk T."/>
            <person name="White J."/>
            <person name="Yandava C."/>
            <person name="Burger G."/>
            <person name="Gray M.W."/>
            <person name="Holland P.W.H."/>
            <person name="King N."/>
            <person name="Lang F.B.F."/>
            <person name="Roger A.J."/>
            <person name="Ruiz-Trillo I."/>
            <person name="Lander E."/>
            <person name="Nusbaum C."/>
        </authorList>
    </citation>
    <scope>NUCLEOTIDE SEQUENCE [LARGE SCALE GENOMIC DNA]</scope>
    <source>
        <strain evidence="2 3">DAOM BR117</strain>
    </source>
</reference>
<feature type="compositionally biased region" description="Polar residues" evidence="1">
    <location>
        <begin position="752"/>
        <end position="761"/>
    </location>
</feature>
<evidence type="ECO:0000313" key="2">
    <source>
        <dbReference type="EMBL" id="KND04251.1"/>
    </source>
</evidence>
<name>A0A0L0HSB9_SPIPD</name>
<evidence type="ECO:0000313" key="3">
    <source>
        <dbReference type="Proteomes" id="UP000053201"/>
    </source>
</evidence>
<organism evidence="2 3">
    <name type="scientific">Spizellomyces punctatus (strain DAOM BR117)</name>
    <dbReference type="NCBI Taxonomy" id="645134"/>
    <lineage>
        <taxon>Eukaryota</taxon>
        <taxon>Fungi</taxon>
        <taxon>Fungi incertae sedis</taxon>
        <taxon>Chytridiomycota</taxon>
        <taxon>Chytridiomycota incertae sedis</taxon>
        <taxon>Chytridiomycetes</taxon>
        <taxon>Spizellomycetales</taxon>
        <taxon>Spizellomycetaceae</taxon>
        <taxon>Spizellomyces</taxon>
    </lineage>
</organism>
<gene>
    <name evidence="2" type="ORF">SPPG_01681</name>
</gene>
<feature type="region of interest" description="Disordered" evidence="1">
    <location>
        <begin position="506"/>
        <end position="571"/>
    </location>
</feature>
<dbReference type="VEuPathDB" id="FungiDB:SPPG_01681"/>
<feature type="compositionally biased region" description="Polar residues" evidence="1">
    <location>
        <begin position="529"/>
        <end position="571"/>
    </location>
</feature>
<dbReference type="AlphaFoldDB" id="A0A0L0HSB9"/>
<dbReference type="OrthoDB" id="2163485at2759"/>
<feature type="compositionally biased region" description="Basic and acidic residues" evidence="1">
    <location>
        <begin position="39"/>
        <end position="53"/>
    </location>
</feature>
<feature type="region of interest" description="Disordered" evidence="1">
    <location>
        <begin position="1"/>
        <end position="239"/>
    </location>
</feature>
<proteinExistence type="predicted"/>
<dbReference type="Proteomes" id="UP000053201">
    <property type="component" value="Unassembled WGS sequence"/>
</dbReference>
<feature type="compositionally biased region" description="Polar residues" evidence="1">
    <location>
        <begin position="769"/>
        <end position="783"/>
    </location>
</feature>
<dbReference type="InParanoid" id="A0A0L0HSB9"/>
<protein>
    <submittedName>
        <fullName evidence="2">Uncharacterized protein</fullName>
    </submittedName>
</protein>
<feature type="compositionally biased region" description="Polar residues" evidence="1">
    <location>
        <begin position="362"/>
        <end position="376"/>
    </location>
</feature>
<dbReference type="RefSeq" id="XP_016612290.1">
    <property type="nucleotide sequence ID" value="XM_016750002.1"/>
</dbReference>
<feature type="compositionally biased region" description="Polar residues" evidence="1">
    <location>
        <begin position="54"/>
        <end position="65"/>
    </location>
</feature>
<evidence type="ECO:0000256" key="1">
    <source>
        <dbReference type="SAM" id="MobiDB-lite"/>
    </source>
</evidence>
<feature type="compositionally biased region" description="Polar residues" evidence="1">
    <location>
        <begin position="115"/>
        <end position="131"/>
    </location>
</feature>